<keyword evidence="2" id="KW-1185">Reference proteome</keyword>
<reference evidence="1" key="1">
    <citation type="submission" date="2023-10" db="EMBL/GenBank/DDBJ databases">
        <authorList>
            <person name="Rodriguez Cubillos JULIANA M."/>
            <person name="De Vega J."/>
        </authorList>
    </citation>
    <scope>NUCLEOTIDE SEQUENCE</scope>
</reference>
<protein>
    <submittedName>
        <fullName evidence="1">Uncharacterized protein</fullName>
    </submittedName>
</protein>
<organism evidence="1 2">
    <name type="scientific">Trifolium pratense</name>
    <name type="common">Red clover</name>
    <dbReference type="NCBI Taxonomy" id="57577"/>
    <lineage>
        <taxon>Eukaryota</taxon>
        <taxon>Viridiplantae</taxon>
        <taxon>Streptophyta</taxon>
        <taxon>Embryophyta</taxon>
        <taxon>Tracheophyta</taxon>
        <taxon>Spermatophyta</taxon>
        <taxon>Magnoliopsida</taxon>
        <taxon>eudicotyledons</taxon>
        <taxon>Gunneridae</taxon>
        <taxon>Pentapetalae</taxon>
        <taxon>rosids</taxon>
        <taxon>fabids</taxon>
        <taxon>Fabales</taxon>
        <taxon>Fabaceae</taxon>
        <taxon>Papilionoideae</taxon>
        <taxon>50 kb inversion clade</taxon>
        <taxon>NPAAA clade</taxon>
        <taxon>Hologalegina</taxon>
        <taxon>IRL clade</taxon>
        <taxon>Trifolieae</taxon>
        <taxon>Trifolium</taxon>
    </lineage>
</organism>
<accession>A0ACB0J2F9</accession>
<comment type="caution">
    <text evidence="1">The sequence shown here is derived from an EMBL/GenBank/DDBJ whole genome shotgun (WGS) entry which is preliminary data.</text>
</comment>
<sequence length="63" mass="7135">MLLVRWNKYKRVNEGNTQGFIRLSKRIITIATHPMYDTIVAGAEVCELKISITYLGPPNLLSS</sequence>
<evidence type="ECO:0000313" key="2">
    <source>
        <dbReference type="Proteomes" id="UP001177021"/>
    </source>
</evidence>
<name>A0ACB0J2F9_TRIPR</name>
<proteinExistence type="predicted"/>
<dbReference type="Proteomes" id="UP001177021">
    <property type="component" value="Unassembled WGS sequence"/>
</dbReference>
<gene>
    <name evidence="1" type="ORF">MILVUS5_LOCUS9186</name>
</gene>
<dbReference type="EMBL" id="CASHSV030000024">
    <property type="protein sequence ID" value="CAJ2639108.1"/>
    <property type="molecule type" value="Genomic_DNA"/>
</dbReference>
<evidence type="ECO:0000313" key="1">
    <source>
        <dbReference type="EMBL" id="CAJ2639108.1"/>
    </source>
</evidence>